<evidence type="ECO:0000256" key="1">
    <source>
        <dbReference type="SAM" id="Phobius"/>
    </source>
</evidence>
<name>A0A0B0II36_9BACI</name>
<dbReference type="RefSeq" id="WP_152608224.1">
    <property type="nucleotide sequence ID" value="NZ_JRJU01000020.1"/>
</dbReference>
<dbReference type="AlphaFoldDB" id="A0A0B0II36"/>
<sequence>MEEVETKIEMRKAFSIIKIVIAMIAIFLVVAGVYNNSLNINILFLLAFFTFFLTLIETYFFKRERWKFHCRYDACNWIFISIFPILTLEEVLSR</sequence>
<keyword evidence="1" id="KW-0812">Transmembrane</keyword>
<dbReference type="EMBL" id="JRJU01000020">
    <property type="protein sequence ID" value="KHF39311.1"/>
    <property type="molecule type" value="Genomic_DNA"/>
</dbReference>
<feature type="transmembrane region" description="Helical" evidence="1">
    <location>
        <begin position="40"/>
        <end position="61"/>
    </location>
</feature>
<protein>
    <submittedName>
        <fullName evidence="2">Uncharacterized protein</fullName>
    </submittedName>
</protein>
<feature type="transmembrane region" description="Helical" evidence="1">
    <location>
        <begin position="12"/>
        <end position="34"/>
    </location>
</feature>
<organism evidence="2 3">
    <name type="scientific">Halalkalibacter okhensis</name>
    <dbReference type="NCBI Taxonomy" id="333138"/>
    <lineage>
        <taxon>Bacteria</taxon>
        <taxon>Bacillati</taxon>
        <taxon>Bacillota</taxon>
        <taxon>Bacilli</taxon>
        <taxon>Bacillales</taxon>
        <taxon>Bacillaceae</taxon>
        <taxon>Halalkalibacter</taxon>
    </lineage>
</organism>
<accession>A0A0B0II36</accession>
<proteinExistence type="predicted"/>
<evidence type="ECO:0000313" key="3">
    <source>
        <dbReference type="Proteomes" id="UP000030832"/>
    </source>
</evidence>
<comment type="caution">
    <text evidence="2">The sequence shown here is derived from an EMBL/GenBank/DDBJ whole genome shotgun (WGS) entry which is preliminary data.</text>
</comment>
<dbReference type="eggNOG" id="ENOG5030E5Y">
    <property type="taxonomic scope" value="Bacteria"/>
</dbReference>
<reference evidence="2 3" key="1">
    <citation type="submission" date="2014-09" db="EMBL/GenBank/DDBJ databases">
        <title>Genome sequencing and annotation of Bacillus Okhensis strain Kh10-101T.</title>
        <authorList>
            <person name="Prakash J.S."/>
        </authorList>
    </citation>
    <scope>NUCLEOTIDE SEQUENCE [LARGE SCALE GENOMIC DNA]</scope>
    <source>
        <strain evidence="3">Kh10-101T</strain>
    </source>
</reference>
<keyword evidence="1" id="KW-0472">Membrane</keyword>
<dbReference type="Proteomes" id="UP000030832">
    <property type="component" value="Unassembled WGS sequence"/>
</dbReference>
<gene>
    <name evidence="2" type="ORF">LQ50_15570</name>
</gene>
<evidence type="ECO:0000313" key="2">
    <source>
        <dbReference type="EMBL" id="KHF39311.1"/>
    </source>
</evidence>
<keyword evidence="3" id="KW-1185">Reference proteome</keyword>
<keyword evidence="1" id="KW-1133">Transmembrane helix</keyword>